<dbReference type="Pfam" id="PF17816">
    <property type="entry name" value="PDZ_4"/>
    <property type="match status" value="1"/>
</dbReference>
<dbReference type="SMART" id="SM00245">
    <property type="entry name" value="TSPc"/>
    <property type="match status" value="1"/>
</dbReference>
<reference evidence="3 4" key="1">
    <citation type="journal article" date="2014" name="Syst. Appl. Microbiol.">
        <title>Evidence for the existence of two new members of the family Chlamydiaceae and proposal of Chlamydia avium sp. nov. and Chlamydia gallinacea sp. nov.</title>
        <authorList>
            <person name="Sachse K."/>
            <person name="Laroucau K."/>
            <person name="Riege K."/>
            <person name="Wehner S."/>
            <person name="Dilcher M."/>
            <person name="Creasy H.H."/>
            <person name="Weidmann M."/>
            <person name="Myers G."/>
            <person name="Vorimore F."/>
            <person name="Vicari N."/>
            <person name="Magnino S."/>
            <person name="Liebler-Tenorio E."/>
            <person name="Ruettger A."/>
            <person name="Bavoil P.M."/>
            <person name="Hufert F.T."/>
            <person name="Rossello-Mora R."/>
            <person name="Marz M."/>
        </authorList>
    </citation>
    <scope>NUCLEOTIDE SEQUENCE [LARGE SCALE GENOMIC DNA]</scope>
    <source>
        <strain evidence="3 4">08-1274/3</strain>
    </source>
</reference>
<dbReference type="STRING" id="1143323.M787_000575"/>
<name>A0A173DY38_9CHLA</name>
<dbReference type="GO" id="GO:0008236">
    <property type="term" value="F:serine-type peptidase activity"/>
    <property type="evidence" value="ECO:0007669"/>
    <property type="project" value="InterPro"/>
</dbReference>
<feature type="chain" id="PRO_5008006230" description="Tail specific protease domain-containing protein" evidence="1">
    <location>
        <begin position="25"/>
        <end position="596"/>
    </location>
</feature>
<dbReference type="eggNOG" id="COG0793">
    <property type="taxonomic scope" value="Bacteria"/>
</dbReference>
<dbReference type="EMBL" id="CP015840">
    <property type="protein sequence ID" value="ANG65823.1"/>
    <property type="molecule type" value="Genomic_DNA"/>
</dbReference>
<gene>
    <name evidence="3" type="ORF">M787_000575</name>
</gene>
<dbReference type="NCBIfam" id="NF033424">
    <property type="entry name" value="chlamy_CPAF"/>
    <property type="match status" value="1"/>
</dbReference>
<dbReference type="InterPro" id="IPR029045">
    <property type="entry name" value="ClpP/crotonase-like_dom_sf"/>
</dbReference>
<dbReference type="InterPro" id="IPR005151">
    <property type="entry name" value="Tail-specific_protease"/>
</dbReference>
<sequence length="596" mass="66807">MKLKKVAALLCTLFIGIQSSPGFSKTLVHQHASADLDFLAHLLNTKYAPKPWKETLFGWDLQDATNSARLKLILEENPSTAYCQRVLADYVSALNDYHAGITFFATSRSYLPYTVKLSSTGRCYVVESFTYTSDISVHDEILEMDGVPVSQVIEGLRQGRGSAADYAAAARALFSRSAAMGHTVPLGGVTLKVRRPSGLVRTVRVKWRHTPEHITDLSLVSPLIKDTKLDMRKAKSSSLVRDSQKCLFTNEMVPYFWKELREEYKRRSAGNYDIGSKKGFLPEYPVITWRCKEGPYHAYVFTCQDSLGKSYNIGFLRISTYSWTDLSDLNEDTRDCPWLDLEEIIRELETRTDGLIIDQTNNPGGSVFYLYSILSMLTNKPLETPRHRMILTQDEVHAALHWLDLLEGVDTDREAVAALGETMEGYPIDIMAAGYIQSFSEQVLNCWNSGNINLTTPIPLLGFSHVQPHPRVQYTHPICTIINEEDFSCGDLFPSILKDNGRAIIVGNTTAGAGGFVFSVEFPNRTGIKNCSLTGSLAVRKDGMLIENLGVSPDIYLEITDEDLQSGKFGNYMQKLQDIMIKLISETQKKSTEEQH</sequence>
<feature type="signal peptide" evidence="1">
    <location>
        <begin position="1"/>
        <end position="24"/>
    </location>
</feature>
<dbReference type="GeneID" id="81477797"/>
<evidence type="ECO:0000313" key="4">
    <source>
        <dbReference type="Proteomes" id="UP000019147"/>
    </source>
</evidence>
<dbReference type="Gene3D" id="3.90.226.10">
    <property type="entry name" value="2-enoyl-CoA Hydratase, Chain A, domain 1"/>
    <property type="match status" value="1"/>
</dbReference>
<dbReference type="GO" id="GO:0006508">
    <property type="term" value="P:proteolysis"/>
    <property type="evidence" value="ECO:0007669"/>
    <property type="project" value="InterPro"/>
</dbReference>
<dbReference type="KEGG" id="cgz:M787_000575"/>
<evidence type="ECO:0000259" key="2">
    <source>
        <dbReference type="SMART" id="SM00245"/>
    </source>
</evidence>
<feature type="domain" description="Tail specific protease" evidence="2">
    <location>
        <begin position="349"/>
        <end position="558"/>
    </location>
</feature>
<dbReference type="PANTHER" id="PTHR32060:SF30">
    <property type="entry name" value="CARBOXY-TERMINAL PROCESSING PROTEASE CTPA"/>
    <property type="match status" value="1"/>
</dbReference>
<dbReference type="Pfam" id="PF03572">
    <property type="entry name" value="Peptidase_S41"/>
    <property type="match status" value="1"/>
</dbReference>
<organism evidence="3 4">
    <name type="scientific">Chlamydia gallinacea 08-1274/3</name>
    <dbReference type="NCBI Taxonomy" id="1143323"/>
    <lineage>
        <taxon>Bacteria</taxon>
        <taxon>Pseudomonadati</taxon>
        <taxon>Chlamydiota</taxon>
        <taxon>Chlamydiia</taxon>
        <taxon>Chlamydiales</taxon>
        <taxon>Chlamydiaceae</taxon>
        <taxon>Chlamydia/Chlamydophila group</taxon>
        <taxon>Chlamydia</taxon>
    </lineage>
</organism>
<dbReference type="Proteomes" id="UP000019147">
    <property type="component" value="Chromosome"/>
</dbReference>
<dbReference type="OrthoDB" id="16754at2"/>
<protein>
    <recommendedName>
        <fullName evidence="2">Tail specific protease domain-containing protein</fullName>
    </recommendedName>
</protein>
<keyword evidence="1" id="KW-0732">Signal</keyword>
<dbReference type="AlphaFoldDB" id="A0A173DY38"/>
<dbReference type="SUPFAM" id="SSF52096">
    <property type="entry name" value="ClpP/crotonase"/>
    <property type="match status" value="1"/>
</dbReference>
<evidence type="ECO:0000313" key="3">
    <source>
        <dbReference type="EMBL" id="ANG65823.1"/>
    </source>
</evidence>
<accession>A0A173DY38</accession>
<dbReference type="GO" id="GO:0030288">
    <property type="term" value="C:outer membrane-bounded periplasmic space"/>
    <property type="evidence" value="ECO:0007669"/>
    <property type="project" value="TreeGrafter"/>
</dbReference>
<proteinExistence type="predicted"/>
<dbReference type="GO" id="GO:0007165">
    <property type="term" value="P:signal transduction"/>
    <property type="evidence" value="ECO:0007669"/>
    <property type="project" value="TreeGrafter"/>
</dbReference>
<dbReference type="PANTHER" id="PTHR32060">
    <property type="entry name" value="TAIL-SPECIFIC PROTEASE"/>
    <property type="match status" value="1"/>
</dbReference>
<dbReference type="InterPro" id="IPR041126">
    <property type="entry name" value="CPAF_PDZ"/>
</dbReference>
<evidence type="ECO:0000256" key="1">
    <source>
        <dbReference type="SAM" id="SignalP"/>
    </source>
</evidence>
<dbReference type="Gene3D" id="1.20.920.70">
    <property type="match status" value="1"/>
</dbReference>
<dbReference type="RefSeq" id="WP_021828527.1">
    <property type="nucleotide sequence ID" value="NZ_CP015840.1"/>
</dbReference>
<dbReference type="GO" id="GO:0004175">
    <property type="term" value="F:endopeptidase activity"/>
    <property type="evidence" value="ECO:0007669"/>
    <property type="project" value="TreeGrafter"/>
</dbReference>